<evidence type="ECO:0000259" key="3">
    <source>
        <dbReference type="Pfam" id="PF13839"/>
    </source>
</evidence>
<dbReference type="PANTHER" id="PTHR32285:SF13">
    <property type="entry name" value="TRICHOME BIREFRINGENCE-LIKE N-TERMINAL DOMAIN-CONTAINING PROTEIN"/>
    <property type="match status" value="1"/>
</dbReference>
<keyword evidence="2" id="KW-1133">Transmembrane helix</keyword>
<dbReference type="Proteomes" id="UP001634007">
    <property type="component" value="Unassembled WGS sequence"/>
</dbReference>
<name>A0ABD3J9C8_EUCGL</name>
<proteinExistence type="inferred from homology"/>
<comment type="similarity">
    <text evidence="1">Belongs to the PC-esterase family. TBL subfamily.</text>
</comment>
<protein>
    <recommendedName>
        <fullName evidence="3">Trichome birefringence-like C-terminal domain-containing protein</fullName>
    </recommendedName>
</protein>
<keyword evidence="5" id="KW-1185">Reference proteome</keyword>
<sequence>MKFPISELHSDKSPPQCTSSAKKVLVALLVLASTPVLLAAIPLYLFELEISTGESKAIDGVDRRRDVFRGKWVHHPNAAYYTNAQHTEFLKWQWKPDEYELPQFHAGRFLEMAQGKSLAFMGDLVERNQMQSLHYPLANVEFHEEISHKYSIDTTYFKRDAYPNGHSFNSIMSLHLDEPDTSWASCWKNIRIHKNSNNYCKYITKD</sequence>
<keyword evidence="2" id="KW-0812">Transmembrane</keyword>
<dbReference type="Pfam" id="PF13839">
    <property type="entry name" value="PC-Esterase"/>
    <property type="match status" value="1"/>
</dbReference>
<dbReference type="PANTHER" id="PTHR32285">
    <property type="entry name" value="PROTEIN TRICHOME BIREFRINGENCE-LIKE 9-RELATED"/>
    <property type="match status" value="1"/>
</dbReference>
<gene>
    <name evidence="4" type="ORF">ACJRO7_035627</name>
</gene>
<dbReference type="EMBL" id="JBJKBG010000009">
    <property type="protein sequence ID" value="KAL3723475.1"/>
    <property type="molecule type" value="Genomic_DNA"/>
</dbReference>
<comment type="caution">
    <text evidence="4">The sequence shown here is derived from an EMBL/GenBank/DDBJ whole genome shotgun (WGS) entry which is preliminary data.</text>
</comment>
<keyword evidence="2" id="KW-0472">Membrane</keyword>
<feature type="transmembrane region" description="Helical" evidence="2">
    <location>
        <begin position="24"/>
        <end position="46"/>
    </location>
</feature>
<accession>A0ABD3J9C8</accession>
<dbReference type="AlphaFoldDB" id="A0ABD3J9C8"/>
<feature type="domain" description="Trichome birefringence-like C-terminal" evidence="3">
    <location>
        <begin position="101"/>
        <end position="146"/>
    </location>
</feature>
<reference evidence="4 5" key="1">
    <citation type="submission" date="2024-11" db="EMBL/GenBank/DDBJ databases">
        <title>Chromosome-level genome assembly of Eucalyptus globulus Labill. provides insights into its genome evolution.</title>
        <authorList>
            <person name="Li X."/>
        </authorList>
    </citation>
    <scope>NUCLEOTIDE SEQUENCE [LARGE SCALE GENOMIC DNA]</scope>
    <source>
        <strain evidence="4">CL2024</strain>
        <tissue evidence="4">Fresh tender leaves</tissue>
    </source>
</reference>
<dbReference type="InterPro" id="IPR026057">
    <property type="entry name" value="TBL_C"/>
</dbReference>
<organism evidence="4 5">
    <name type="scientific">Eucalyptus globulus</name>
    <name type="common">Tasmanian blue gum</name>
    <dbReference type="NCBI Taxonomy" id="34317"/>
    <lineage>
        <taxon>Eukaryota</taxon>
        <taxon>Viridiplantae</taxon>
        <taxon>Streptophyta</taxon>
        <taxon>Embryophyta</taxon>
        <taxon>Tracheophyta</taxon>
        <taxon>Spermatophyta</taxon>
        <taxon>Magnoliopsida</taxon>
        <taxon>eudicotyledons</taxon>
        <taxon>Gunneridae</taxon>
        <taxon>Pentapetalae</taxon>
        <taxon>rosids</taxon>
        <taxon>malvids</taxon>
        <taxon>Myrtales</taxon>
        <taxon>Myrtaceae</taxon>
        <taxon>Myrtoideae</taxon>
        <taxon>Eucalypteae</taxon>
        <taxon>Eucalyptus</taxon>
    </lineage>
</organism>
<evidence type="ECO:0000256" key="2">
    <source>
        <dbReference type="SAM" id="Phobius"/>
    </source>
</evidence>
<evidence type="ECO:0000313" key="5">
    <source>
        <dbReference type="Proteomes" id="UP001634007"/>
    </source>
</evidence>
<evidence type="ECO:0000313" key="4">
    <source>
        <dbReference type="EMBL" id="KAL3723475.1"/>
    </source>
</evidence>
<evidence type="ECO:0000256" key="1">
    <source>
        <dbReference type="ARBA" id="ARBA00007727"/>
    </source>
</evidence>
<dbReference type="InterPro" id="IPR029962">
    <property type="entry name" value="TBL"/>
</dbReference>